<gene>
    <name evidence="2" type="ORF">P280DRAFT_311695</name>
</gene>
<feature type="compositionally biased region" description="Polar residues" evidence="1">
    <location>
        <begin position="1"/>
        <end position="13"/>
    </location>
</feature>
<protein>
    <submittedName>
        <fullName evidence="2">Uncharacterized protein</fullName>
    </submittedName>
</protein>
<keyword evidence="3" id="KW-1185">Reference proteome</keyword>
<organism evidence="2 3">
    <name type="scientific">Massarina eburnea CBS 473.64</name>
    <dbReference type="NCBI Taxonomy" id="1395130"/>
    <lineage>
        <taxon>Eukaryota</taxon>
        <taxon>Fungi</taxon>
        <taxon>Dikarya</taxon>
        <taxon>Ascomycota</taxon>
        <taxon>Pezizomycotina</taxon>
        <taxon>Dothideomycetes</taxon>
        <taxon>Pleosporomycetidae</taxon>
        <taxon>Pleosporales</taxon>
        <taxon>Massarineae</taxon>
        <taxon>Massarinaceae</taxon>
        <taxon>Massarina</taxon>
    </lineage>
</organism>
<proteinExistence type="predicted"/>
<accession>A0A6A6S5E4</accession>
<name>A0A6A6S5E4_9PLEO</name>
<dbReference type="EMBL" id="MU006783">
    <property type="protein sequence ID" value="KAF2641374.1"/>
    <property type="molecule type" value="Genomic_DNA"/>
</dbReference>
<evidence type="ECO:0000313" key="3">
    <source>
        <dbReference type="Proteomes" id="UP000799753"/>
    </source>
</evidence>
<sequence length="186" mass="20707">MNQPRNAQPSVAHQTICAERRPKSLGRPSVERDTLMSLTGTKVMSVLGFQPRKRKKKREDTVEGRKRHGSYVYENEMQQPPALLSNKKRRLAVTTTPDPCDASTRRRRCVSCAIARRGPSGENRNLTILNRKHNVRSDDSWNSVISLGPRTVPSTLSPWVLIGSVFESIGSGAIGVEGLCCVWRGL</sequence>
<evidence type="ECO:0000313" key="2">
    <source>
        <dbReference type="EMBL" id="KAF2641374.1"/>
    </source>
</evidence>
<evidence type="ECO:0000256" key="1">
    <source>
        <dbReference type="SAM" id="MobiDB-lite"/>
    </source>
</evidence>
<feature type="region of interest" description="Disordered" evidence="1">
    <location>
        <begin position="1"/>
        <end position="28"/>
    </location>
</feature>
<dbReference type="Proteomes" id="UP000799753">
    <property type="component" value="Unassembled WGS sequence"/>
</dbReference>
<dbReference type="AlphaFoldDB" id="A0A6A6S5E4"/>
<reference evidence="2" key="1">
    <citation type="journal article" date="2020" name="Stud. Mycol.">
        <title>101 Dothideomycetes genomes: a test case for predicting lifestyles and emergence of pathogens.</title>
        <authorList>
            <person name="Haridas S."/>
            <person name="Albert R."/>
            <person name="Binder M."/>
            <person name="Bloem J."/>
            <person name="Labutti K."/>
            <person name="Salamov A."/>
            <person name="Andreopoulos B."/>
            <person name="Baker S."/>
            <person name="Barry K."/>
            <person name="Bills G."/>
            <person name="Bluhm B."/>
            <person name="Cannon C."/>
            <person name="Castanera R."/>
            <person name="Culley D."/>
            <person name="Daum C."/>
            <person name="Ezra D."/>
            <person name="Gonzalez J."/>
            <person name="Henrissat B."/>
            <person name="Kuo A."/>
            <person name="Liang C."/>
            <person name="Lipzen A."/>
            <person name="Lutzoni F."/>
            <person name="Magnuson J."/>
            <person name="Mondo S."/>
            <person name="Nolan M."/>
            <person name="Ohm R."/>
            <person name="Pangilinan J."/>
            <person name="Park H.-J."/>
            <person name="Ramirez L."/>
            <person name="Alfaro M."/>
            <person name="Sun H."/>
            <person name="Tritt A."/>
            <person name="Yoshinaga Y."/>
            <person name="Zwiers L.-H."/>
            <person name="Turgeon B."/>
            <person name="Goodwin S."/>
            <person name="Spatafora J."/>
            <person name="Crous P."/>
            <person name="Grigoriev I."/>
        </authorList>
    </citation>
    <scope>NUCLEOTIDE SEQUENCE</scope>
    <source>
        <strain evidence="2">CBS 473.64</strain>
    </source>
</reference>